<name>A0A7N0ZRP5_KALFE</name>
<dbReference type="EnsemblPlants" id="Kaladp0022s0019.1.v1.1">
    <property type="protein sequence ID" value="Kaladp0022s0019.1.v1.1.CDS.1"/>
    <property type="gene ID" value="Kaladp0022s0019.v1.1"/>
</dbReference>
<keyword evidence="1" id="KW-0472">Membrane</keyword>
<evidence type="ECO:0000313" key="2">
    <source>
        <dbReference type="EnsemblPlants" id="Kaladp0022s0019.1.v1.1.CDS.1"/>
    </source>
</evidence>
<accession>A0A7N0ZRP5</accession>
<reference evidence="2" key="1">
    <citation type="submission" date="2021-01" db="UniProtKB">
        <authorList>
            <consortium name="EnsemblPlants"/>
        </authorList>
    </citation>
    <scope>IDENTIFICATION</scope>
</reference>
<sequence>MSKIIRAASVTAPGVNKNYRLVFINMVSEILFFQLGLWYKCNNRYGLQRVLGADWPLSRFLLI</sequence>
<keyword evidence="1" id="KW-0812">Transmembrane</keyword>
<protein>
    <submittedName>
        <fullName evidence="2">Uncharacterized protein</fullName>
    </submittedName>
</protein>
<dbReference type="AlphaFoldDB" id="A0A7N0ZRP5"/>
<feature type="transmembrane region" description="Helical" evidence="1">
    <location>
        <begin position="21"/>
        <end position="39"/>
    </location>
</feature>
<dbReference type="Gramene" id="Kaladp0022s0019.1.v1.1">
    <property type="protein sequence ID" value="Kaladp0022s0019.1.v1.1.CDS.1"/>
    <property type="gene ID" value="Kaladp0022s0019.v1.1"/>
</dbReference>
<keyword evidence="3" id="KW-1185">Reference proteome</keyword>
<organism evidence="2 3">
    <name type="scientific">Kalanchoe fedtschenkoi</name>
    <name type="common">Lavender scallops</name>
    <name type="synonym">South American air plant</name>
    <dbReference type="NCBI Taxonomy" id="63787"/>
    <lineage>
        <taxon>Eukaryota</taxon>
        <taxon>Viridiplantae</taxon>
        <taxon>Streptophyta</taxon>
        <taxon>Embryophyta</taxon>
        <taxon>Tracheophyta</taxon>
        <taxon>Spermatophyta</taxon>
        <taxon>Magnoliopsida</taxon>
        <taxon>eudicotyledons</taxon>
        <taxon>Gunneridae</taxon>
        <taxon>Pentapetalae</taxon>
        <taxon>Saxifragales</taxon>
        <taxon>Crassulaceae</taxon>
        <taxon>Kalanchoe</taxon>
    </lineage>
</organism>
<evidence type="ECO:0000256" key="1">
    <source>
        <dbReference type="SAM" id="Phobius"/>
    </source>
</evidence>
<evidence type="ECO:0000313" key="3">
    <source>
        <dbReference type="Proteomes" id="UP000594263"/>
    </source>
</evidence>
<dbReference type="Proteomes" id="UP000594263">
    <property type="component" value="Unplaced"/>
</dbReference>
<proteinExistence type="predicted"/>
<keyword evidence="1" id="KW-1133">Transmembrane helix</keyword>